<gene>
    <name evidence="2" type="ORF">G3N56_11775</name>
</gene>
<evidence type="ECO:0000313" key="3">
    <source>
        <dbReference type="Proteomes" id="UP000469724"/>
    </source>
</evidence>
<dbReference type="EMBL" id="JAAGRQ010000047">
    <property type="protein sequence ID" value="NDY57419.1"/>
    <property type="molecule type" value="Genomic_DNA"/>
</dbReference>
<comment type="caution">
    <text evidence="2">The sequence shown here is derived from an EMBL/GenBank/DDBJ whole genome shotgun (WGS) entry which is preliminary data.</text>
</comment>
<evidence type="ECO:0000313" key="2">
    <source>
        <dbReference type="EMBL" id="NDY57419.1"/>
    </source>
</evidence>
<dbReference type="AlphaFoldDB" id="A0A7K3NQC6"/>
<feature type="transmembrane region" description="Helical" evidence="1">
    <location>
        <begin position="74"/>
        <end position="99"/>
    </location>
</feature>
<feature type="transmembrane region" description="Helical" evidence="1">
    <location>
        <begin position="162"/>
        <end position="180"/>
    </location>
</feature>
<keyword evidence="1" id="KW-1133">Transmembrane helix</keyword>
<keyword evidence="1" id="KW-0472">Membrane</keyword>
<evidence type="ECO:0000256" key="1">
    <source>
        <dbReference type="SAM" id="Phobius"/>
    </source>
</evidence>
<sequence>MTETAFDAPGYVSRMGLLIDKAYLEYRHLATDTHKLQALYLRTYLWIASLLATFEIGAVIRFKAGELAVASGLAAPFLVLVGLSLLLALATFAFCIDALRGRRNLEMPLGDFKFLSDKAFREAQGDADALFYQTVLVSLGAGISHQAAAVHQRGRKLRAMSWMLLCASALAVLAAGVTLAA</sequence>
<protein>
    <submittedName>
        <fullName evidence="2">Uncharacterized protein</fullName>
    </submittedName>
</protein>
<keyword evidence="3" id="KW-1185">Reference proteome</keyword>
<keyword evidence="1" id="KW-0812">Transmembrane</keyword>
<name>A0A7K3NQC6_9BACT</name>
<accession>A0A7K3NQC6</accession>
<dbReference type="RefSeq" id="WP_163302460.1">
    <property type="nucleotide sequence ID" value="NZ_JAAGRQ010000047.1"/>
</dbReference>
<reference evidence="2 3" key="1">
    <citation type="submission" date="2020-02" db="EMBL/GenBank/DDBJ databases">
        <title>Comparative genomics of sulfur disproportionating microorganisms.</title>
        <authorList>
            <person name="Ward L.M."/>
            <person name="Bertran E."/>
            <person name="Johnston D.T."/>
        </authorList>
    </citation>
    <scope>NUCLEOTIDE SEQUENCE [LARGE SCALE GENOMIC DNA]</scope>
    <source>
        <strain evidence="2 3">DSM 3696</strain>
    </source>
</reference>
<proteinExistence type="predicted"/>
<feature type="transmembrane region" description="Helical" evidence="1">
    <location>
        <begin position="44"/>
        <end position="62"/>
    </location>
</feature>
<dbReference type="Proteomes" id="UP000469724">
    <property type="component" value="Unassembled WGS sequence"/>
</dbReference>
<organism evidence="2 3">
    <name type="scientific">Desulfolutivibrio sulfodismutans</name>
    <dbReference type="NCBI Taxonomy" id="63561"/>
    <lineage>
        <taxon>Bacteria</taxon>
        <taxon>Pseudomonadati</taxon>
        <taxon>Thermodesulfobacteriota</taxon>
        <taxon>Desulfovibrionia</taxon>
        <taxon>Desulfovibrionales</taxon>
        <taxon>Desulfovibrionaceae</taxon>
        <taxon>Desulfolutivibrio</taxon>
    </lineage>
</organism>